<gene>
    <name evidence="8" type="ORF">FPE_LOCUS22593</name>
</gene>
<dbReference type="GO" id="GO:0003700">
    <property type="term" value="F:DNA-binding transcription factor activity"/>
    <property type="evidence" value="ECO:0007669"/>
    <property type="project" value="InterPro"/>
</dbReference>
<proteinExistence type="predicted"/>
<evidence type="ECO:0000256" key="1">
    <source>
        <dbReference type="ARBA" id="ARBA00004123"/>
    </source>
</evidence>
<accession>A0AAD1ZSZ4</accession>
<organism evidence="8 9">
    <name type="scientific">Fraxinus pennsylvanica</name>
    <dbReference type="NCBI Taxonomy" id="56036"/>
    <lineage>
        <taxon>Eukaryota</taxon>
        <taxon>Viridiplantae</taxon>
        <taxon>Streptophyta</taxon>
        <taxon>Embryophyta</taxon>
        <taxon>Tracheophyta</taxon>
        <taxon>Spermatophyta</taxon>
        <taxon>Magnoliopsida</taxon>
        <taxon>eudicotyledons</taxon>
        <taxon>Gunneridae</taxon>
        <taxon>Pentapetalae</taxon>
        <taxon>asterids</taxon>
        <taxon>lamiids</taxon>
        <taxon>Lamiales</taxon>
        <taxon>Oleaceae</taxon>
        <taxon>Oleeae</taxon>
        <taxon>Fraxinus</taxon>
    </lineage>
</organism>
<feature type="region of interest" description="Disordered" evidence="6">
    <location>
        <begin position="155"/>
        <end position="182"/>
    </location>
</feature>
<dbReference type="PANTHER" id="PTHR31003">
    <property type="entry name" value="MYB FAMILY TRANSCRIPTION FACTOR"/>
    <property type="match status" value="1"/>
</dbReference>
<dbReference type="InterPro" id="IPR058673">
    <property type="entry name" value="HHO5-like_N"/>
</dbReference>
<dbReference type="InterPro" id="IPR006447">
    <property type="entry name" value="Myb_dom_plants"/>
</dbReference>
<dbReference type="GO" id="GO:0003677">
    <property type="term" value="F:DNA binding"/>
    <property type="evidence" value="ECO:0007669"/>
    <property type="project" value="UniProtKB-KW"/>
</dbReference>
<dbReference type="Proteomes" id="UP000834106">
    <property type="component" value="Chromosome 13"/>
</dbReference>
<evidence type="ECO:0000256" key="2">
    <source>
        <dbReference type="ARBA" id="ARBA00023015"/>
    </source>
</evidence>
<evidence type="ECO:0000313" key="8">
    <source>
        <dbReference type="EMBL" id="CAI9775163.1"/>
    </source>
</evidence>
<dbReference type="InterPro" id="IPR044787">
    <property type="entry name" value="HHO5-like"/>
</dbReference>
<name>A0AAD1ZSZ4_9LAMI</name>
<dbReference type="InterPro" id="IPR001005">
    <property type="entry name" value="SANT/Myb"/>
</dbReference>
<reference evidence="8" key="1">
    <citation type="submission" date="2023-05" db="EMBL/GenBank/DDBJ databases">
        <authorList>
            <person name="Huff M."/>
        </authorList>
    </citation>
    <scope>NUCLEOTIDE SEQUENCE</scope>
</reference>
<keyword evidence="4" id="KW-0804">Transcription</keyword>
<dbReference type="InterPro" id="IPR017930">
    <property type="entry name" value="Myb_dom"/>
</dbReference>
<feature type="domain" description="HTH myb-type" evidence="7">
    <location>
        <begin position="176"/>
        <end position="235"/>
    </location>
</feature>
<dbReference type="Gene3D" id="1.10.10.60">
    <property type="entry name" value="Homeodomain-like"/>
    <property type="match status" value="1"/>
</dbReference>
<dbReference type="PANTHER" id="PTHR31003:SF16">
    <property type="entry name" value="TRANSCRIPTION FACTOR HHO2"/>
    <property type="match status" value="1"/>
</dbReference>
<dbReference type="EMBL" id="OU503048">
    <property type="protein sequence ID" value="CAI9775163.1"/>
    <property type="molecule type" value="Genomic_DNA"/>
</dbReference>
<evidence type="ECO:0000313" key="9">
    <source>
        <dbReference type="Proteomes" id="UP000834106"/>
    </source>
</evidence>
<sequence>MQRIQDYIQALEEERSKIQVFHRELPFVLSLSLKQLRHESNSERSVLEEFTPIKRTLATSVDDEQESKRSKNNTNVSNNDKVSKKSDWLRSVKFWNPTPDPPSKEDSPRKVSVLEINRIRSGGAFLPFQKEKSSVTTSQGPIRMSVPVAAASSVEEIGGDGGGGENNEDEKEGQFQRKPRRSWSPELHRKFLQALQRLGGSQVATPKQIRDLMKVDGLTNDEVKSHLQKYRLHRRRPGHLILNNNR</sequence>
<dbReference type="Pfam" id="PF26575">
    <property type="entry name" value="HHO5_N"/>
    <property type="match status" value="1"/>
</dbReference>
<evidence type="ECO:0000256" key="5">
    <source>
        <dbReference type="ARBA" id="ARBA00023242"/>
    </source>
</evidence>
<dbReference type="SUPFAM" id="SSF46689">
    <property type="entry name" value="Homeodomain-like"/>
    <property type="match status" value="1"/>
</dbReference>
<dbReference type="NCBIfam" id="TIGR01557">
    <property type="entry name" value="myb_SHAQKYF"/>
    <property type="match status" value="1"/>
</dbReference>
<protein>
    <recommendedName>
        <fullName evidence="7">HTH myb-type domain-containing protein</fullName>
    </recommendedName>
</protein>
<evidence type="ECO:0000256" key="6">
    <source>
        <dbReference type="SAM" id="MobiDB-lite"/>
    </source>
</evidence>
<keyword evidence="2" id="KW-0805">Transcription regulation</keyword>
<comment type="subcellular location">
    <subcellularLocation>
        <location evidence="1">Nucleus</location>
    </subcellularLocation>
</comment>
<dbReference type="GO" id="GO:0005634">
    <property type="term" value="C:nucleus"/>
    <property type="evidence" value="ECO:0007669"/>
    <property type="project" value="UniProtKB-SubCell"/>
</dbReference>
<evidence type="ECO:0000259" key="7">
    <source>
        <dbReference type="PROSITE" id="PS51294"/>
    </source>
</evidence>
<feature type="region of interest" description="Disordered" evidence="6">
    <location>
        <begin position="58"/>
        <end position="83"/>
    </location>
</feature>
<evidence type="ECO:0000256" key="3">
    <source>
        <dbReference type="ARBA" id="ARBA00023125"/>
    </source>
</evidence>
<dbReference type="AlphaFoldDB" id="A0AAD1ZSZ4"/>
<dbReference type="PROSITE" id="PS51294">
    <property type="entry name" value="HTH_MYB"/>
    <property type="match status" value="1"/>
</dbReference>
<dbReference type="InterPro" id="IPR009057">
    <property type="entry name" value="Homeodomain-like_sf"/>
</dbReference>
<keyword evidence="9" id="KW-1185">Reference proteome</keyword>
<dbReference type="Pfam" id="PF00249">
    <property type="entry name" value="Myb_DNA-binding"/>
    <property type="match status" value="1"/>
</dbReference>
<keyword evidence="3" id="KW-0238">DNA-binding</keyword>
<evidence type="ECO:0000256" key="4">
    <source>
        <dbReference type="ARBA" id="ARBA00023163"/>
    </source>
</evidence>
<dbReference type="FunFam" id="1.10.10.60:FF:000002">
    <property type="entry name" value="Myb family transcription factor"/>
    <property type="match status" value="1"/>
</dbReference>
<keyword evidence="5" id="KW-0539">Nucleus</keyword>